<dbReference type="GO" id="GO:0008270">
    <property type="term" value="F:zinc ion binding"/>
    <property type="evidence" value="ECO:0007669"/>
    <property type="project" value="UniProtKB-KW"/>
</dbReference>
<dbReference type="SUPFAM" id="SSF57850">
    <property type="entry name" value="RING/U-box"/>
    <property type="match status" value="1"/>
</dbReference>
<dbReference type="InterPro" id="IPR046934">
    <property type="entry name" value="PIR2-like"/>
</dbReference>
<sequence length="1079" mass="120296">MLGGGKCLFPFRVGSHHCESRDEGRGSAISKWTGMYEDWVDLKVKETVTGTMERGSQMHKEKCAIERNLMKDGHVNNAIHEPVLRNNEEYESRGECEVEVGFARSKRIHVKGPLAQAICQEEECLIHGHRNVLALFGHSEALDFNSSVPSFECNIVTGSAKGATRCMANSWCVSRGMEGPQHITSCGHTSGLLGEVQPSGSPRHVRPSVVVLHSFTTRTGCGHHAKAFGNLGIENHVTPVTDDASVNSPILSQVLAQRDIVSDSNMQCVWSQMLIDWGLVCKQGGCHSKKDYKRVTRGIAAKRPPYPSSYSQLFDVPIGLKDLAKAPVGQSSQGKYRLGGKDSNGFPSSKIKLKEAHYLWVVGKSIGVSNVVPEEVIVQSCTEEGTVSLSPNIIYSLGSSDNNMGCTVKNKNSRVNRKSRSVKVDSDSCCHSNKKWMVPYKYYAGMCPNIDSNPNVNSSSWVLCTESHLNNILLRNIDIIYNDTVSKLVALGHSEDDALKAVLHNGHCYGANDLATNVLHNSLSYLYRGNSDKHEFSDLKKLEEYSLDNLVTLLQEMRPDVNSRADAMWCLLMSNFHVLKASRIQLPDGNMCPPHLPDFESEEWKSGNKRSSVFPLNGFFCGTEMTLRLQRDIEFPKRLDLTPAMKCLLKRNVAMFADGYRANSKEVQSQVGEFTGISTVSKLDSSPVSETAILGEKPGHPPNPIDHNDLNSVLSKFLNLNIDDSVEFVAEDEKDEVIVTLVNQIRDLEKQVKERKDWAHEKAIQAARKLSSELIELKMFKMEREENQKMKKGKEVAEELEDPTMMRLAEMENSLRKASGQMDQATAAVRKLEAEKAEIKAELEASKLNASESVANCLQVAKREKKCLRKLLTWEKQRAKIQQDISDEKQKILEIQQELAQTKQCAIEAEVMRNEELKAKEEALALIEEERRSKEAAEASKKRNLKALSLKIEIDFQRRKDDLLRLEQEISHLKASTRPATLPTSECESEETEPQGETIAKLLQELDNVHDFSGKEADGSTDRECFICGKDEVSVIFLPCAHQVMCASCGIEYGRNGKAVCPCCRVPIEQRIHIFGAGS</sequence>
<evidence type="ECO:0000256" key="2">
    <source>
        <dbReference type="SAM" id="Coils"/>
    </source>
</evidence>
<evidence type="ECO:0000256" key="1">
    <source>
        <dbReference type="PROSITE-ProRule" id="PRU00175"/>
    </source>
</evidence>
<evidence type="ECO:0000313" key="5">
    <source>
        <dbReference type="Proteomes" id="UP001386955"/>
    </source>
</evidence>
<dbReference type="Pfam" id="PF13920">
    <property type="entry name" value="zf-C3HC4_3"/>
    <property type="match status" value="1"/>
</dbReference>
<dbReference type="Gene3D" id="3.30.40.10">
    <property type="entry name" value="Zinc/RING finger domain, C3HC4 (zinc finger)"/>
    <property type="match status" value="1"/>
</dbReference>
<dbReference type="AlphaFoldDB" id="A0AAN9T466"/>
<keyword evidence="1" id="KW-0863">Zinc-finger</keyword>
<dbReference type="PANTHER" id="PTHR46405:SF3">
    <property type="entry name" value="RING_U-BOX SUPERFAMILY PROTEIN"/>
    <property type="match status" value="1"/>
</dbReference>
<comment type="caution">
    <text evidence="4">The sequence shown here is derived from an EMBL/GenBank/DDBJ whole genome shotgun (WGS) entry which is preliminary data.</text>
</comment>
<protein>
    <recommendedName>
        <fullName evidence="3">RING-type domain-containing protein</fullName>
    </recommendedName>
</protein>
<dbReference type="InterPro" id="IPR001841">
    <property type="entry name" value="Znf_RING"/>
</dbReference>
<gene>
    <name evidence="4" type="ORF">VNO78_08001</name>
</gene>
<feature type="coiled-coil region" evidence="2">
    <location>
        <begin position="808"/>
        <end position="940"/>
    </location>
</feature>
<dbReference type="CDD" id="cd23128">
    <property type="entry name" value="RING-HC_MIP1-like"/>
    <property type="match status" value="1"/>
</dbReference>
<evidence type="ECO:0000313" key="4">
    <source>
        <dbReference type="EMBL" id="KAK7406377.1"/>
    </source>
</evidence>
<dbReference type="InterPro" id="IPR046527">
    <property type="entry name" value="PIR2-like_helical"/>
</dbReference>
<dbReference type="InterPro" id="IPR013083">
    <property type="entry name" value="Znf_RING/FYVE/PHD"/>
</dbReference>
<proteinExistence type="predicted"/>
<dbReference type="Pfam" id="PF20235">
    <property type="entry name" value="PIR2-like_helical"/>
    <property type="match status" value="1"/>
</dbReference>
<dbReference type="Proteomes" id="UP001386955">
    <property type="component" value="Unassembled WGS sequence"/>
</dbReference>
<keyword evidence="1" id="KW-0862">Zinc</keyword>
<evidence type="ECO:0000259" key="3">
    <source>
        <dbReference type="PROSITE" id="PS50089"/>
    </source>
</evidence>
<dbReference type="PANTHER" id="PTHR46405">
    <property type="entry name" value="OS05G0141500 PROTEIN"/>
    <property type="match status" value="1"/>
</dbReference>
<feature type="domain" description="RING-type" evidence="3">
    <location>
        <begin position="1025"/>
        <end position="1065"/>
    </location>
</feature>
<name>A0AAN9T466_PSOTE</name>
<keyword evidence="5" id="KW-1185">Reference proteome</keyword>
<reference evidence="4 5" key="1">
    <citation type="submission" date="2024-01" db="EMBL/GenBank/DDBJ databases">
        <title>The genomes of 5 underutilized Papilionoideae crops provide insights into root nodulation and disease resistanc.</title>
        <authorList>
            <person name="Jiang F."/>
        </authorList>
    </citation>
    <scope>NUCLEOTIDE SEQUENCE [LARGE SCALE GENOMIC DNA]</scope>
    <source>
        <strain evidence="4">DUOXIRENSHENG_FW03</strain>
        <tissue evidence="4">Leaves</tissue>
    </source>
</reference>
<keyword evidence="1" id="KW-0479">Metal-binding</keyword>
<dbReference type="EMBL" id="JAYMYS010000002">
    <property type="protein sequence ID" value="KAK7406377.1"/>
    <property type="molecule type" value="Genomic_DNA"/>
</dbReference>
<keyword evidence="2" id="KW-0175">Coiled coil</keyword>
<accession>A0AAN9T466</accession>
<organism evidence="4 5">
    <name type="scientific">Psophocarpus tetragonolobus</name>
    <name type="common">Winged bean</name>
    <name type="synonym">Dolichos tetragonolobus</name>
    <dbReference type="NCBI Taxonomy" id="3891"/>
    <lineage>
        <taxon>Eukaryota</taxon>
        <taxon>Viridiplantae</taxon>
        <taxon>Streptophyta</taxon>
        <taxon>Embryophyta</taxon>
        <taxon>Tracheophyta</taxon>
        <taxon>Spermatophyta</taxon>
        <taxon>Magnoliopsida</taxon>
        <taxon>eudicotyledons</taxon>
        <taxon>Gunneridae</taxon>
        <taxon>Pentapetalae</taxon>
        <taxon>rosids</taxon>
        <taxon>fabids</taxon>
        <taxon>Fabales</taxon>
        <taxon>Fabaceae</taxon>
        <taxon>Papilionoideae</taxon>
        <taxon>50 kb inversion clade</taxon>
        <taxon>NPAAA clade</taxon>
        <taxon>indigoferoid/millettioid clade</taxon>
        <taxon>Phaseoleae</taxon>
        <taxon>Psophocarpus</taxon>
    </lineage>
</organism>
<dbReference type="PROSITE" id="PS50089">
    <property type="entry name" value="ZF_RING_2"/>
    <property type="match status" value="1"/>
</dbReference>